<dbReference type="PANTHER" id="PTHR14237">
    <property type="entry name" value="MOLYBDOPTERIN COFACTOR SULFURASE MOSC"/>
    <property type="match status" value="1"/>
</dbReference>
<dbReference type="InterPro" id="IPR000192">
    <property type="entry name" value="Aminotrans_V_dom"/>
</dbReference>
<evidence type="ECO:0000259" key="2">
    <source>
        <dbReference type="Pfam" id="PF00266"/>
    </source>
</evidence>
<dbReference type="EMBL" id="NMPR01000051">
    <property type="protein sequence ID" value="KAA8632620.1"/>
    <property type="molecule type" value="Genomic_DNA"/>
</dbReference>
<organism evidence="3 4">
    <name type="scientific">Sordaria macrospora</name>
    <dbReference type="NCBI Taxonomy" id="5147"/>
    <lineage>
        <taxon>Eukaryota</taxon>
        <taxon>Fungi</taxon>
        <taxon>Dikarya</taxon>
        <taxon>Ascomycota</taxon>
        <taxon>Pezizomycotina</taxon>
        <taxon>Sordariomycetes</taxon>
        <taxon>Sordariomycetidae</taxon>
        <taxon>Sordariales</taxon>
        <taxon>Sordariaceae</taxon>
        <taxon>Sordaria</taxon>
    </lineage>
</organism>
<accession>A0A8S8ZUI0</accession>
<feature type="region of interest" description="Disordered" evidence="1">
    <location>
        <begin position="1"/>
        <end position="37"/>
    </location>
</feature>
<comment type="caution">
    <text evidence="3">The sequence shown here is derived from an EMBL/GenBank/DDBJ whole genome shotgun (WGS) entry which is preliminary data.</text>
</comment>
<dbReference type="Gene3D" id="3.40.640.10">
    <property type="entry name" value="Type I PLP-dependent aspartate aminotransferase-like (Major domain)"/>
    <property type="match status" value="1"/>
</dbReference>
<dbReference type="PANTHER" id="PTHR14237:SF80">
    <property type="entry name" value="MOLYBDENUM COFACTOR SULFURASE"/>
    <property type="match status" value="1"/>
</dbReference>
<dbReference type="InterPro" id="IPR015421">
    <property type="entry name" value="PyrdxlP-dep_Trfase_major"/>
</dbReference>
<protein>
    <recommendedName>
        <fullName evidence="2">Aminotransferase class V domain-containing protein</fullName>
    </recommendedName>
</protein>
<evidence type="ECO:0000313" key="4">
    <source>
        <dbReference type="Proteomes" id="UP000433876"/>
    </source>
</evidence>
<reference evidence="3 4" key="1">
    <citation type="submission" date="2017-07" db="EMBL/GenBank/DDBJ databases">
        <title>Genome sequence of the Sordaria macrospora wild type strain R19027.</title>
        <authorList>
            <person name="Nowrousian M."/>
            <person name="Teichert I."/>
            <person name="Kueck U."/>
        </authorList>
    </citation>
    <scope>NUCLEOTIDE SEQUENCE [LARGE SCALE GENOMIC DNA]</scope>
    <source>
        <strain evidence="3 4">R19027</strain>
        <tissue evidence="3">Mycelium</tissue>
    </source>
</reference>
<dbReference type="GO" id="GO:0008265">
    <property type="term" value="F:molybdenum cofactor sulfurtransferase activity"/>
    <property type="evidence" value="ECO:0007669"/>
    <property type="project" value="TreeGrafter"/>
</dbReference>
<feature type="domain" description="Aminotransferase class V" evidence="2">
    <location>
        <begin position="81"/>
        <end position="410"/>
    </location>
</feature>
<dbReference type="GO" id="GO:0043545">
    <property type="term" value="P:molybdopterin cofactor metabolic process"/>
    <property type="evidence" value="ECO:0007669"/>
    <property type="project" value="TreeGrafter"/>
</dbReference>
<evidence type="ECO:0000313" key="3">
    <source>
        <dbReference type="EMBL" id="KAA8632620.1"/>
    </source>
</evidence>
<dbReference type="OMA" id="WEWDRIF"/>
<dbReference type="InterPro" id="IPR015422">
    <property type="entry name" value="PyrdxlP-dep_Trfase_small"/>
</dbReference>
<dbReference type="SUPFAM" id="SSF53383">
    <property type="entry name" value="PLP-dependent transferases"/>
    <property type="match status" value="1"/>
</dbReference>
<dbReference type="Proteomes" id="UP000433876">
    <property type="component" value="Unassembled WGS sequence"/>
</dbReference>
<dbReference type="AlphaFoldDB" id="A0A8S8ZUI0"/>
<dbReference type="InterPro" id="IPR015424">
    <property type="entry name" value="PyrdxlP-dep_Trfase"/>
</dbReference>
<dbReference type="VEuPathDB" id="FungiDB:SMAC_09753"/>
<name>A0A8S8ZUI0_SORMA</name>
<dbReference type="Gene3D" id="3.90.1150.10">
    <property type="entry name" value="Aspartate Aminotransferase, domain 1"/>
    <property type="match status" value="1"/>
</dbReference>
<dbReference type="Pfam" id="PF00266">
    <property type="entry name" value="Aminotran_5"/>
    <property type="match status" value="1"/>
</dbReference>
<sequence length="645" mass="70709">MSRLNLLNRLSKKGRERHAVNTTSDSTRPSEEDKASSEYSALTSIHFPFSSTKRLTLAESPYDKPVEMIRKEEYSHMNNGIYLDHSGTTIYAQSTVRRFAHKMSTNLYGNPHSANEPAKFSGDMVDSVREQTLRFLGADPRHFDLVFVANATAAIKLVADSFRDLAEQTRTGSFWYGYHRDAHTSLVGVRELTKGPHSHKCFESDAEVEEWIEGRNTFGQPSGSLALFAYPGQSNLTGRRLPLAWAGRIRHDRTKRLRNTYTLLDAAALAMTSPMSYVFEDPDTAPDFTCVSFYKVFGFPDVGGLIVRKDSGHILALRKYFGGGTVSLVSTIGGAWHLSKGLETNNTHEVGDEQHAGGLHEGLEDGTLPFHSILALGEAIDVHKELFGSMENISAHTSSLVRRLYQGMKGMRYENGQVLCKVYHSGDEDLWENGKGDEVYGDARVQGATVAFNVFREDGTYESYATVEKMANDRGIYVRSGGVCNPGGVFTALQYEPWQLNRAKSAGHHCGSNGLSVINELPTGIVRASLGAMSTTQDVDVFLAFLRENFLLEKGLLPAKKKANANVKVKRQNHLLDTISSAAVAAVSMTTVTAARGDRTVTGTGTQNTVILPPSPTPTTFGEEGVPVVVMKPKILERIGSAISV</sequence>
<evidence type="ECO:0000256" key="1">
    <source>
        <dbReference type="SAM" id="MobiDB-lite"/>
    </source>
</evidence>
<proteinExistence type="predicted"/>
<gene>
    <name evidence="3" type="ORF">SMACR_09753</name>
</gene>